<dbReference type="InterPro" id="IPR050121">
    <property type="entry name" value="Cytochrome_P450_monoxygenase"/>
</dbReference>
<dbReference type="PANTHER" id="PTHR24305">
    <property type="entry name" value="CYTOCHROME P450"/>
    <property type="match status" value="1"/>
</dbReference>
<dbReference type="Gene3D" id="1.10.630.10">
    <property type="entry name" value="Cytochrome P450"/>
    <property type="match status" value="1"/>
</dbReference>
<dbReference type="SUPFAM" id="SSF48264">
    <property type="entry name" value="Cytochrome P450"/>
    <property type="match status" value="1"/>
</dbReference>
<dbReference type="AlphaFoldDB" id="A0A9P4QZD6"/>
<protein>
    <submittedName>
        <fullName evidence="3">Cytochrome P450</fullName>
    </submittedName>
</protein>
<keyword evidence="2" id="KW-0812">Transmembrane</keyword>
<evidence type="ECO:0000256" key="1">
    <source>
        <dbReference type="PIRSR" id="PIRSR602401-1"/>
    </source>
</evidence>
<reference evidence="3" key="1">
    <citation type="journal article" date="2020" name="Stud. Mycol.">
        <title>101 Dothideomycetes genomes: a test case for predicting lifestyles and emergence of pathogens.</title>
        <authorList>
            <person name="Haridas S."/>
            <person name="Albert R."/>
            <person name="Binder M."/>
            <person name="Bloem J."/>
            <person name="Labutti K."/>
            <person name="Salamov A."/>
            <person name="Andreopoulos B."/>
            <person name="Baker S."/>
            <person name="Barry K."/>
            <person name="Bills G."/>
            <person name="Bluhm B."/>
            <person name="Cannon C."/>
            <person name="Castanera R."/>
            <person name="Culley D."/>
            <person name="Daum C."/>
            <person name="Ezra D."/>
            <person name="Gonzalez J."/>
            <person name="Henrissat B."/>
            <person name="Kuo A."/>
            <person name="Liang C."/>
            <person name="Lipzen A."/>
            <person name="Lutzoni F."/>
            <person name="Magnuson J."/>
            <person name="Mondo S."/>
            <person name="Nolan M."/>
            <person name="Ohm R."/>
            <person name="Pangilinan J."/>
            <person name="Park H.-J."/>
            <person name="Ramirez L."/>
            <person name="Alfaro M."/>
            <person name="Sun H."/>
            <person name="Tritt A."/>
            <person name="Yoshinaga Y."/>
            <person name="Zwiers L.-H."/>
            <person name="Turgeon B."/>
            <person name="Goodwin S."/>
            <person name="Spatafora J."/>
            <person name="Crous P."/>
            <person name="Grigoriev I."/>
        </authorList>
    </citation>
    <scope>NUCLEOTIDE SEQUENCE</scope>
    <source>
        <strain evidence="3">CBS 125425</strain>
    </source>
</reference>
<organism evidence="3 4">
    <name type="scientific">Polyplosphaeria fusca</name>
    <dbReference type="NCBI Taxonomy" id="682080"/>
    <lineage>
        <taxon>Eukaryota</taxon>
        <taxon>Fungi</taxon>
        <taxon>Dikarya</taxon>
        <taxon>Ascomycota</taxon>
        <taxon>Pezizomycotina</taxon>
        <taxon>Dothideomycetes</taxon>
        <taxon>Pleosporomycetidae</taxon>
        <taxon>Pleosporales</taxon>
        <taxon>Tetraplosphaeriaceae</taxon>
        <taxon>Polyplosphaeria</taxon>
    </lineage>
</organism>
<evidence type="ECO:0000313" key="4">
    <source>
        <dbReference type="Proteomes" id="UP000799444"/>
    </source>
</evidence>
<dbReference type="GO" id="GO:0016705">
    <property type="term" value="F:oxidoreductase activity, acting on paired donors, with incorporation or reduction of molecular oxygen"/>
    <property type="evidence" value="ECO:0007669"/>
    <property type="project" value="InterPro"/>
</dbReference>
<keyword evidence="1" id="KW-0349">Heme</keyword>
<dbReference type="GO" id="GO:0005506">
    <property type="term" value="F:iron ion binding"/>
    <property type="evidence" value="ECO:0007669"/>
    <property type="project" value="InterPro"/>
</dbReference>
<comment type="caution">
    <text evidence="3">The sequence shown here is derived from an EMBL/GenBank/DDBJ whole genome shotgun (WGS) entry which is preliminary data.</text>
</comment>
<dbReference type="PANTHER" id="PTHR24305:SF229">
    <property type="entry name" value="P450, PUTATIVE (EUROFUNG)-RELATED"/>
    <property type="match status" value="1"/>
</dbReference>
<dbReference type="GO" id="GO:0004497">
    <property type="term" value="F:monooxygenase activity"/>
    <property type="evidence" value="ECO:0007669"/>
    <property type="project" value="InterPro"/>
</dbReference>
<name>A0A9P4QZD6_9PLEO</name>
<dbReference type="GO" id="GO:0020037">
    <property type="term" value="F:heme binding"/>
    <property type="evidence" value="ECO:0007669"/>
    <property type="project" value="InterPro"/>
</dbReference>
<dbReference type="InterPro" id="IPR002401">
    <property type="entry name" value="Cyt_P450_E_grp-I"/>
</dbReference>
<keyword evidence="2" id="KW-1133">Transmembrane helix</keyword>
<dbReference type="PRINTS" id="PR00385">
    <property type="entry name" value="P450"/>
</dbReference>
<sequence>MEYLSTTTLLYGLPLSLTVYTVLWILYCRTLHPLARVPGPFWASITRVWYIYRIYRGDGELVERALHRKYGPLIRIAPNEVSSSDPAAVPEIYRNHNPLQKTDFYSVWSSGNTFSEQSDLFTCLDENEHKEKRKTITTVYSLSNVVKNEENIQQCTLLLLQKLEKLAKRRQPFDIGEWLHWYAFDVIGKLTFGSMFGFLEREEDHHSFIGALDALLPITAISGTAPTYYRPVLMSAAFSIPSIRRGLAGMVNDTLALIAQRKDQLAAGNAVPHDLLQQMLDLAHEKGEKINFSDKEASLHSWANMVAGSDTTAIALKACVYYLSRNPTCQSKLHAEVEAANATISSPIKYTESLRLPYLCACIKEAMRLFPSVAMSLPRMSPREGLELSGFHVPAGYRVGVNAAVVQYDEGVYGADTERFVPERWLVEDKKVKEMERAFLTFGAGTRTCSGKNISLVQIYTAVPEIVRKFVVVAETEREWTTYNTWFNKQSDMGVGLRVR</sequence>
<keyword evidence="2" id="KW-0472">Membrane</keyword>
<dbReference type="Proteomes" id="UP000799444">
    <property type="component" value="Unassembled WGS sequence"/>
</dbReference>
<dbReference type="InterPro" id="IPR036396">
    <property type="entry name" value="Cyt_P450_sf"/>
</dbReference>
<dbReference type="OrthoDB" id="3934656at2759"/>
<dbReference type="InterPro" id="IPR001128">
    <property type="entry name" value="Cyt_P450"/>
</dbReference>
<keyword evidence="1" id="KW-0408">Iron</keyword>
<dbReference type="PRINTS" id="PR00463">
    <property type="entry name" value="EP450I"/>
</dbReference>
<dbReference type="EMBL" id="ML996155">
    <property type="protein sequence ID" value="KAF2733856.1"/>
    <property type="molecule type" value="Genomic_DNA"/>
</dbReference>
<dbReference type="Pfam" id="PF00067">
    <property type="entry name" value="p450"/>
    <property type="match status" value="1"/>
</dbReference>
<evidence type="ECO:0000313" key="3">
    <source>
        <dbReference type="EMBL" id="KAF2733856.1"/>
    </source>
</evidence>
<gene>
    <name evidence="3" type="ORF">EJ04DRAFT_577309</name>
</gene>
<evidence type="ECO:0000256" key="2">
    <source>
        <dbReference type="SAM" id="Phobius"/>
    </source>
</evidence>
<comment type="cofactor">
    <cofactor evidence="1">
        <name>heme</name>
        <dbReference type="ChEBI" id="CHEBI:30413"/>
    </cofactor>
</comment>
<feature type="transmembrane region" description="Helical" evidence="2">
    <location>
        <begin position="9"/>
        <end position="27"/>
    </location>
</feature>
<dbReference type="CDD" id="cd11060">
    <property type="entry name" value="CYP57A1-like"/>
    <property type="match status" value="1"/>
</dbReference>
<keyword evidence="4" id="KW-1185">Reference proteome</keyword>
<feature type="binding site" description="axial binding residue" evidence="1">
    <location>
        <position position="449"/>
    </location>
    <ligand>
        <name>heme</name>
        <dbReference type="ChEBI" id="CHEBI:30413"/>
    </ligand>
    <ligandPart>
        <name>Fe</name>
        <dbReference type="ChEBI" id="CHEBI:18248"/>
    </ligandPart>
</feature>
<proteinExistence type="predicted"/>
<keyword evidence="1" id="KW-0479">Metal-binding</keyword>
<accession>A0A9P4QZD6</accession>